<organism evidence="3 4">
    <name type="scientific">Orchesella cincta</name>
    <name type="common">Springtail</name>
    <name type="synonym">Podura cincta</name>
    <dbReference type="NCBI Taxonomy" id="48709"/>
    <lineage>
        <taxon>Eukaryota</taxon>
        <taxon>Metazoa</taxon>
        <taxon>Ecdysozoa</taxon>
        <taxon>Arthropoda</taxon>
        <taxon>Hexapoda</taxon>
        <taxon>Collembola</taxon>
        <taxon>Entomobryomorpha</taxon>
        <taxon>Entomobryoidea</taxon>
        <taxon>Orchesellidae</taxon>
        <taxon>Orchesellinae</taxon>
        <taxon>Orchesella</taxon>
    </lineage>
</organism>
<evidence type="ECO:0000256" key="2">
    <source>
        <dbReference type="SAM" id="SignalP"/>
    </source>
</evidence>
<keyword evidence="1" id="KW-1133">Transmembrane helix</keyword>
<comment type="caution">
    <text evidence="3">The sequence shown here is derived from an EMBL/GenBank/DDBJ whole genome shotgun (WGS) entry which is preliminary data.</text>
</comment>
<dbReference type="Proteomes" id="UP000094527">
    <property type="component" value="Unassembled WGS sequence"/>
</dbReference>
<evidence type="ECO:0008006" key="5">
    <source>
        <dbReference type="Google" id="ProtNLM"/>
    </source>
</evidence>
<keyword evidence="1" id="KW-0472">Membrane</keyword>
<reference evidence="3 4" key="1">
    <citation type="journal article" date="2016" name="Genome Biol. Evol.">
        <title>Gene Family Evolution Reflects Adaptation to Soil Environmental Stressors in the Genome of the Collembolan Orchesella cincta.</title>
        <authorList>
            <person name="Faddeeva-Vakhrusheva A."/>
            <person name="Derks M.F."/>
            <person name="Anvar S.Y."/>
            <person name="Agamennone V."/>
            <person name="Suring W."/>
            <person name="Smit S."/>
            <person name="van Straalen N.M."/>
            <person name="Roelofs D."/>
        </authorList>
    </citation>
    <scope>NUCLEOTIDE SEQUENCE [LARGE SCALE GENOMIC DNA]</scope>
    <source>
        <tissue evidence="3">Mixed pool</tissue>
    </source>
</reference>
<protein>
    <recommendedName>
        <fullName evidence="5">Protein sleepless</fullName>
    </recommendedName>
</protein>
<name>A0A1D2MDE9_ORCCI</name>
<keyword evidence="4" id="KW-1185">Reference proteome</keyword>
<feature type="chain" id="PRO_5008903859" description="Protein sleepless" evidence="2">
    <location>
        <begin position="22"/>
        <end position="207"/>
    </location>
</feature>
<evidence type="ECO:0000256" key="1">
    <source>
        <dbReference type="SAM" id="Phobius"/>
    </source>
</evidence>
<dbReference type="AlphaFoldDB" id="A0A1D2MDE9"/>
<dbReference type="EMBL" id="LJIJ01001693">
    <property type="protein sequence ID" value="ODM91037.1"/>
    <property type="molecule type" value="Genomic_DNA"/>
</dbReference>
<evidence type="ECO:0000313" key="4">
    <source>
        <dbReference type="Proteomes" id="UP000094527"/>
    </source>
</evidence>
<feature type="signal peptide" evidence="2">
    <location>
        <begin position="1"/>
        <end position="21"/>
    </location>
</feature>
<accession>A0A1D2MDE9</accession>
<evidence type="ECO:0000313" key="3">
    <source>
        <dbReference type="EMBL" id="ODM91037.1"/>
    </source>
</evidence>
<gene>
    <name evidence="3" type="ORF">Ocin01_15643</name>
</gene>
<keyword evidence="1" id="KW-0812">Transmembrane</keyword>
<sequence length="207" mass="22172">MVKFSIGILAVILAVAVTTEALNCYFCGHVDDDDIKMENKDSSCKAGKKPKDKFSVDCSTLEYIPMEEGRYIGVPKNSGLAVSSNTTLITPNQSGFNYTCFKATMDGKIIGTNSNLKAAVRTCVRVPETNQTLDVCYAEDNSKIVGAIKEDWLQYVAIVNLAPYSNDTKVGLCSCSSDDCNGALSSVSVSGSVLLATTLVAFISKLF</sequence>
<feature type="transmembrane region" description="Helical" evidence="1">
    <location>
        <begin position="183"/>
        <end position="203"/>
    </location>
</feature>
<proteinExistence type="predicted"/>
<keyword evidence="2" id="KW-0732">Signal</keyword>